<feature type="compositionally biased region" description="Basic and acidic residues" evidence="1">
    <location>
        <begin position="273"/>
        <end position="284"/>
    </location>
</feature>
<dbReference type="Pfam" id="PF13259">
    <property type="entry name" value="clamp_Gag1-like"/>
    <property type="match status" value="1"/>
</dbReference>
<dbReference type="EMBL" id="BTGC01000003">
    <property type="protein sequence ID" value="GMM50574.1"/>
    <property type="molecule type" value="Genomic_DNA"/>
</dbReference>
<sequence length="375" mass="41684">MMRNQLEVPASGMYKTTTRGTTATAKSARSSKSSRSNKLKSTRSGTSTASAKKSGVRGFFSKLKQAIVGYSSESEEEGAGLGPVTSRRHSRRSSHREAREAIEAERLREERKSKCVAITVAKRDPLAVQRLLVDCEFCNPPPKFGVTLQIPSADFTSADAVSGLHQIEKMEDEHKDLSDERQYNVGLVEWLRVRDWWLTPTADAQSPHFLEADLTADKYYTVYDKMIYHTRPLKHPLCLADTIKIVKAGWVAEGTWPNEDDDDVWSTTDPEETGDKQTDAEKTQESNTNDNNNANNNPKTPVPKIQMEEKSSESDQTDSHVNNDEPRVQFDNIPVPKRDGAADTLPLERLLSGTGTSLRPVRSAQSSVVSITDSE</sequence>
<protein>
    <recommendedName>
        <fullName evidence="2">Gag1-like clamp domain-containing protein</fullName>
    </recommendedName>
</protein>
<keyword evidence="4" id="KW-1185">Reference proteome</keyword>
<feature type="region of interest" description="Disordered" evidence="1">
    <location>
        <begin position="1"/>
        <end position="54"/>
    </location>
</feature>
<dbReference type="InterPro" id="IPR025124">
    <property type="entry name" value="Gag1-like_clamp"/>
</dbReference>
<gene>
    <name evidence="3" type="ORF">DASB73_015320</name>
</gene>
<comment type="caution">
    <text evidence="3">The sequence shown here is derived from an EMBL/GenBank/DDBJ whole genome shotgun (WGS) entry which is preliminary data.</text>
</comment>
<feature type="region of interest" description="Disordered" evidence="1">
    <location>
        <begin position="256"/>
        <end position="375"/>
    </location>
</feature>
<evidence type="ECO:0000256" key="1">
    <source>
        <dbReference type="SAM" id="MobiDB-lite"/>
    </source>
</evidence>
<proteinExistence type="predicted"/>
<organism evidence="3 4">
    <name type="scientific">Starmerella bacillaris</name>
    <name type="common">Yeast</name>
    <name type="synonym">Candida zemplinina</name>
    <dbReference type="NCBI Taxonomy" id="1247836"/>
    <lineage>
        <taxon>Eukaryota</taxon>
        <taxon>Fungi</taxon>
        <taxon>Dikarya</taxon>
        <taxon>Ascomycota</taxon>
        <taxon>Saccharomycotina</taxon>
        <taxon>Dipodascomycetes</taxon>
        <taxon>Dipodascales</taxon>
        <taxon>Trichomonascaceae</taxon>
        <taxon>Starmerella</taxon>
    </lineage>
</organism>
<dbReference type="Proteomes" id="UP001362899">
    <property type="component" value="Unassembled WGS sequence"/>
</dbReference>
<evidence type="ECO:0000313" key="4">
    <source>
        <dbReference type="Proteomes" id="UP001362899"/>
    </source>
</evidence>
<feature type="compositionally biased region" description="Basic and acidic residues" evidence="1">
    <location>
        <begin position="306"/>
        <end position="328"/>
    </location>
</feature>
<feature type="compositionally biased region" description="Acidic residues" evidence="1">
    <location>
        <begin position="258"/>
        <end position="272"/>
    </location>
</feature>
<feature type="compositionally biased region" description="Polar residues" evidence="1">
    <location>
        <begin position="353"/>
        <end position="375"/>
    </location>
</feature>
<dbReference type="AlphaFoldDB" id="A0AAV5RG66"/>
<accession>A0AAV5RG66</accession>
<evidence type="ECO:0000313" key="3">
    <source>
        <dbReference type="EMBL" id="GMM50574.1"/>
    </source>
</evidence>
<feature type="compositionally biased region" description="Low complexity" evidence="1">
    <location>
        <begin position="15"/>
        <end position="34"/>
    </location>
</feature>
<reference evidence="3 4" key="1">
    <citation type="journal article" date="2023" name="Elife">
        <title>Identification of key yeast species and microbe-microbe interactions impacting larval growth of Drosophila in the wild.</title>
        <authorList>
            <person name="Mure A."/>
            <person name="Sugiura Y."/>
            <person name="Maeda R."/>
            <person name="Honda K."/>
            <person name="Sakurai N."/>
            <person name="Takahashi Y."/>
            <person name="Watada M."/>
            <person name="Katoh T."/>
            <person name="Gotoh A."/>
            <person name="Gotoh Y."/>
            <person name="Taniguchi I."/>
            <person name="Nakamura K."/>
            <person name="Hayashi T."/>
            <person name="Katayama T."/>
            <person name="Uemura T."/>
            <person name="Hattori Y."/>
        </authorList>
    </citation>
    <scope>NUCLEOTIDE SEQUENCE [LARGE SCALE GENOMIC DNA]</scope>
    <source>
        <strain evidence="3 4">SB-73</strain>
    </source>
</reference>
<name>A0AAV5RG66_STABA</name>
<feature type="domain" description="Gag1-like clamp" evidence="2">
    <location>
        <begin position="209"/>
        <end position="257"/>
    </location>
</feature>
<feature type="compositionally biased region" description="Low complexity" evidence="1">
    <location>
        <begin position="287"/>
        <end position="297"/>
    </location>
</feature>
<feature type="region of interest" description="Disordered" evidence="1">
    <location>
        <begin position="71"/>
        <end position="99"/>
    </location>
</feature>
<evidence type="ECO:0000259" key="2">
    <source>
        <dbReference type="Pfam" id="PF13259"/>
    </source>
</evidence>